<feature type="transmembrane region" description="Helical" evidence="1">
    <location>
        <begin position="20"/>
        <end position="41"/>
    </location>
</feature>
<comment type="caution">
    <text evidence="2">The sequence shown here is derived from an EMBL/GenBank/DDBJ whole genome shotgun (WGS) entry which is preliminary data.</text>
</comment>
<evidence type="ECO:0000313" key="2">
    <source>
        <dbReference type="EMBL" id="MBB3326997.1"/>
    </source>
</evidence>
<evidence type="ECO:0000313" key="3">
    <source>
        <dbReference type="Proteomes" id="UP000565572"/>
    </source>
</evidence>
<keyword evidence="1" id="KW-0812">Transmembrane</keyword>
<dbReference type="EMBL" id="JACHZG010000001">
    <property type="protein sequence ID" value="MBB3326997.1"/>
    <property type="molecule type" value="Genomic_DNA"/>
</dbReference>
<proteinExistence type="predicted"/>
<protein>
    <submittedName>
        <fullName evidence="2">Uncharacterized protein</fullName>
    </submittedName>
</protein>
<keyword evidence="1" id="KW-0472">Membrane</keyword>
<evidence type="ECO:0000256" key="1">
    <source>
        <dbReference type="SAM" id="Phobius"/>
    </source>
</evidence>
<keyword evidence="3" id="KW-1185">Reference proteome</keyword>
<sequence length="47" mass="4987">MTSTLPARPARRSLLDQGRLLLTVALTGLAGNMILTVMTVTNPRAHG</sequence>
<accession>A0A7W5JV86</accession>
<dbReference type="RefSeq" id="WP_183337912.1">
    <property type="nucleotide sequence ID" value="NZ_JACHZG010000001.1"/>
</dbReference>
<dbReference type="Proteomes" id="UP000565572">
    <property type="component" value="Unassembled WGS sequence"/>
</dbReference>
<reference evidence="2 3" key="1">
    <citation type="submission" date="2020-08" db="EMBL/GenBank/DDBJ databases">
        <title>Sequencing the genomes of 1000 actinobacteria strains.</title>
        <authorList>
            <person name="Klenk H.-P."/>
        </authorList>
    </citation>
    <scope>NUCLEOTIDE SEQUENCE [LARGE SCALE GENOMIC DNA]</scope>
    <source>
        <strain evidence="2 3">DSM 11053</strain>
    </source>
</reference>
<gene>
    <name evidence="2" type="ORF">FHX39_001941</name>
</gene>
<name>A0A7W5JV86_9ACTN</name>
<keyword evidence="1" id="KW-1133">Transmembrane helix</keyword>
<dbReference type="AlphaFoldDB" id="A0A7W5JV86"/>
<organism evidence="2 3">
    <name type="scientific">Microlunatus antarcticus</name>
    <dbReference type="NCBI Taxonomy" id="53388"/>
    <lineage>
        <taxon>Bacteria</taxon>
        <taxon>Bacillati</taxon>
        <taxon>Actinomycetota</taxon>
        <taxon>Actinomycetes</taxon>
        <taxon>Propionibacteriales</taxon>
        <taxon>Propionibacteriaceae</taxon>
        <taxon>Microlunatus</taxon>
    </lineage>
</organism>